<dbReference type="SUPFAM" id="SSF89872">
    <property type="entry name" value="Inhibitor of vertebrate lysozyme, Ivy"/>
    <property type="match status" value="1"/>
</dbReference>
<feature type="signal peptide" evidence="1">
    <location>
        <begin position="1"/>
        <end position="24"/>
    </location>
</feature>
<gene>
    <name evidence="2" type="ordered locus">ECIAI39_1019</name>
</gene>
<accession>A0A0H3MJJ1</accession>
<organism evidence="2 3">
    <name type="scientific">Escherichia coli O7:K1 (strain IAI39 / ExPEC)</name>
    <dbReference type="NCBI Taxonomy" id="585057"/>
    <lineage>
        <taxon>Bacteria</taxon>
        <taxon>Pseudomonadati</taxon>
        <taxon>Pseudomonadota</taxon>
        <taxon>Gammaproteobacteria</taxon>
        <taxon>Enterobacterales</taxon>
        <taxon>Enterobacteriaceae</taxon>
        <taxon>Escherichia</taxon>
    </lineage>
</organism>
<feature type="chain" id="PRO_5002616013" evidence="1">
    <location>
        <begin position="25"/>
        <end position="160"/>
    </location>
</feature>
<name>A0A0H3MJJ1_ECO7I</name>
<evidence type="ECO:0000256" key="1">
    <source>
        <dbReference type="SAM" id="SignalP"/>
    </source>
</evidence>
<dbReference type="AlphaFoldDB" id="A0A0H3MJJ1"/>
<dbReference type="KEGG" id="ect:ECIAI39_1019"/>
<evidence type="ECO:0000313" key="3">
    <source>
        <dbReference type="Proteomes" id="UP000000749"/>
    </source>
</evidence>
<dbReference type="InterPro" id="IPR036501">
    <property type="entry name" value="Inhibitor_vert_lysozyme_sf"/>
</dbReference>
<dbReference type="Proteomes" id="UP000000749">
    <property type="component" value="Chromosome"/>
</dbReference>
<evidence type="ECO:0000313" key="2">
    <source>
        <dbReference type="EMBL" id="CAR17156.1"/>
    </source>
</evidence>
<keyword evidence="1" id="KW-0732">Signal</keyword>
<dbReference type="EMBL" id="CU928164">
    <property type="protein sequence ID" value="CAR17156.1"/>
    <property type="molecule type" value="Genomic_DNA"/>
</dbReference>
<protein>
    <submittedName>
        <fullName evidence="2">Uncharacterized protein</fullName>
    </submittedName>
</protein>
<dbReference type="HOGENOM" id="CLU_095516_2_0_6"/>
<reference evidence="3" key="1">
    <citation type="journal article" date="2009" name="PLoS Genet.">
        <title>Organised genome dynamics in the Escherichia coli species results in highly diverse adaptive paths.</title>
        <authorList>
            <person name="Touchon M."/>
            <person name="Hoede C."/>
            <person name="Tenaillon O."/>
            <person name="Barbe V."/>
            <person name="Baeriswyl S."/>
            <person name="Bidet P."/>
            <person name="Bingen E."/>
            <person name="Bonacorsi S."/>
            <person name="Bouchier C."/>
            <person name="Bouvet O."/>
            <person name="Calteau A."/>
            <person name="Chiapello H."/>
            <person name="Clermont O."/>
            <person name="Cruveiller S."/>
            <person name="Danchin A."/>
            <person name="Diard M."/>
            <person name="Dossat C."/>
            <person name="Karoui M.E."/>
            <person name="Frapy E."/>
            <person name="Garry L."/>
            <person name="Ghigo J.M."/>
            <person name="Gilles A.M."/>
            <person name="Johnson J."/>
            <person name="Le Bouguenec C."/>
            <person name="Lescat M."/>
            <person name="Mangenot S."/>
            <person name="Martinez-Jehanne V."/>
            <person name="Matic I."/>
            <person name="Nassif X."/>
            <person name="Oztas S."/>
            <person name="Petit M.A."/>
            <person name="Pichon C."/>
            <person name="Rouy Z."/>
            <person name="Ruf C.S."/>
            <person name="Schneider D."/>
            <person name="Tourret J."/>
            <person name="Vacherie B."/>
            <person name="Vallenet D."/>
            <person name="Medigue C."/>
            <person name="Rocha E.P.C."/>
            <person name="Denamur E."/>
        </authorList>
    </citation>
    <scope>NUCLEOTIDE SEQUENCE [LARGE SCALE GENOMIC DNA]</scope>
    <source>
        <strain evidence="3">IAI39 / ExPEC</strain>
    </source>
</reference>
<sequence>MKRLHTLMFFLAVLFTGVSATVDAATVQQAFKCDTSAHSGQLGVCLVMNQLYEGDATFKAAIDKALNPVGLKDMFGADGYMDGPGGGVTPVTVNGTVWLEGSSCKANACGWDYIVTLYNPKTHKVVGYYYNIDPGYLIWFGEIGIHEFAYLVKDYVNKTN</sequence>
<proteinExistence type="predicted"/>
<dbReference type="Gene3D" id="3.40.1420.10">
    <property type="entry name" value="Inhibitor of vertebrate lysozyme"/>
    <property type="match status" value="1"/>
</dbReference>
<dbReference type="PATRIC" id="fig|585057.6.peg.1068"/>